<keyword evidence="1" id="KW-0732">Signal</keyword>
<dbReference type="InterPro" id="IPR036280">
    <property type="entry name" value="Multihaem_cyt_sf"/>
</dbReference>
<proteinExistence type="predicted"/>
<gene>
    <name evidence="3" type="ORF">COV74_10675</name>
</gene>
<feature type="domain" description="Cytochrome c-552/4" evidence="2">
    <location>
        <begin position="91"/>
        <end position="161"/>
    </location>
</feature>
<evidence type="ECO:0000313" key="4">
    <source>
        <dbReference type="Proteomes" id="UP000230859"/>
    </source>
</evidence>
<reference evidence="3 4" key="1">
    <citation type="submission" date="2017-09" db="EMBL/GenBank/DDBJ databases">
        <title>Depth-based differentiation of microbial function through sediment-hosted aquifers and enrichment of novel symbionts in the deep terrestrial subsurface.</title>
        <authorList>
            <person name="Probst A.J."/>
            <person name="Ladd B."/>
            <person name="Jarett J.K."/>
            <person name="Geller-Mcgrath D.E."/>
            <person name="Sieber C.M."/>
            <person name="Emerson J.B."/>
            <person name="Anantharaman K."/>
            <person name="Thomas B.C."/>
            <person name="Malmstrom R."/>
            <person name="Stieglmeier M."/>
            <person name="Klingl A."/>
            <person name="Woyke T."/>
            <person name="Ryan C.M."/>
            <person name="Banfield J.F."/>
        </authorList>
    </citation>
    <scope>NUCLEOTIDE SEQUENCE [LARGE SCALE GENOMIC DNA]</scope>
    <source>
        <strain evidence="3">CG11_big_fil_rev_8_21_14_0_20_45_26</strain>
    </source>
</reference>
<dbReference type="Gene3D" id="1.10.780.10">
    <property type="entry name" value="Hydroxylamine Oxidoreductase, Chain A, domain 1"/>
    <property type="match status" value="1"/>
</dbReference>
<evidence type="ECO:0000313" key="3">
    <source>
        <dbReference type="EMBL" id="PIQ85108.1"/>
    </source>
</evidence>
<sequence length="525" mass="58935">MMISVFLAMPLTAWCTSDKPKRNVSSVSPASQNCIDCHVEVTPGIVSHWEGSRHAEKNIGCFECHEAKTGDADAFDHYDANIAVVVTPLDCARCHLEEAAQFAESHHAKGGNILASLDNFLAETVEGARMFFNPHSPTLGKQVDQVNGMASAYSGCQQCHGGKIGLLATDGSFVTVDDLKPDENGMPTNQTAVQKIARDKEGRPTLNPNTWPNTGIGRLNLDGSRGSCTACHSRHDFSPRRARQPENCGKCHLGPDHPQKEIYEESKHGVAYRDLKDSMNLDSESWVLGKDYSAAPTCATCHMSGNALNGGKVTHDPGERISWTNRPPVSLLMDTDEEHQIVKETDPEKRKALVHDTWQQKRNRMKDVCSHCHTPAYIDAFYKQYDDLVILFNEKFAKAGQKIISVLREQGLITKTDFDEEIEWTWFYLWHHEGRRARHGASMMAPDYTHWHGMYEVADRFYMSLIPQARELAEQAIHQGQKVQGEKVNAVIDKVLARPEHQWFQKGAEDQAARVRQGMRERYGQ</sequence>
<dbReference type="Proteomes" id="UP000230859">
    <property type="component" value="Unassembled WGS sequence"/>
</dbReference>
<evidence type="ECO:0000256" key="1">
    <source>
        <dbReference type="ARBA" id="ARBA00022729"/>
    </source>
</evidence>
<dbReference type="Gene3D" id="1.20.850.10">
    <property type="entry name" value="Hydroxylamine Oxidoreductase, Chain A, domain 2"/>
    <property type="match status" value="1"/>
</dbReference>
<dbReference type="PANTHER" id="PTHR35038">
    <property type="entry name" value="DISSIMILATORY SULFITE REDUCTASE SIRA"/>
    <property type="match status" value="1"/>
</dbReference>
<name>A0A2H0LL19_9BACT</name>
<organism evidence="3 4">
    <name type="scientific">Candidatus Abzuiibacterium crystallinum</name>
    <dbReference type="NCBI Taxonomy" id="1974748"/>
    <lineage>
        <taxon>Bacteria</taxon>
        <taxon>Pseudomonadati</taxon>
        <taxon>Candidatus Omnitrophota</taxon>
        <taxon>Candidatus Abzuiibacterium</taxon>
    </lineage>
</organism>
<dbReference type="PANTHER" id="PTHR35038:SF8">
    <property type="entry name" value="C-TYPE POLYHEME CYTOCHROME OMCC"/>
    <property type="match status" value="1"/>
</dbReference>
<accession>A0A2H0LL19</accession>
<dbReference type="InterPro" id="IPR023155">
    <property type="entry name" value="Cyt_c-552/4"/>
</dbReference>
<dbReference type="Pfam" id="PF13447">
    <property type="entry name" value="Multi-haem_cyto"/>
    <property type="match status" value="1"/>
</dbReference>
<evidence type="ECO:0000259" key="2">
    <source>
        <dbReference type="Pfam" id="PF13435"/>
    </source>
</evidence>
<comment type="caution">
    <text evidence="3">The sequence shown here is derived from an EMBL/GenBank/DDBJ whole genome shotgun (WGS) entry which is preliminary data.</text>
</comment>
<dbReference type="EMBL" id="PCVY01000076">
    <property type="protein sequence ID" value="PIQ85108.1"/>
    <property type="molecule type" value="Genomic_DNA"/>
</dbReference>
<dbReference type="SUPFAM" id="SSF48695">
    <property type="entry name" value="Multiheme cytochromes"/>
    <property type="match status" value="1"/>
</dbReference>
<dbReference type="Pfam" id="PF13435">
    <property type="entry name" value="Cytochrome_C554"/>
    <property type="match status" value="1"/>
</dbReference>
<dbReference type="InterPro" id="IPR051829">
    <property type="entry name" value="Multiheme_Cytochr_ET"/>
</dbReference>
<dbReference type="GO" id="GO:0016491">
    <property type="term" value="F:oxidoreductase activity"/>
    <property type="evidence" value="ECO:0007669"/>
    <property type="project" value="TreeGrafter"/>
</dbReference>
<dbReference type="AlphaFoldDB" id="A0A2H0LL19"/>
<protein>
    <submittedName>
        <fullName evidence="3">Hydroxylamine oxidoreductase</fullName>
    </submittedName>
</protein>